<dbReference type="AlphaFoldDB" id="A0A078HUY3"/>
<protein>
    <submittedName>
        <fullName evidence="1">BnaC03g62420D protein</fullName>
    </submittedName>
</protein>
<keyword evidence="2" id="KW-1185">Reference proteome</keyword>
<dbReference type="Proteomes" id="UP000028999">
    <property type="component" value="Unassembled WGS sequence"/>
</dbReference>
<dbReference type="EMBL" id="LK032502">
    <property type="protein sequence ID" value="CDY41642.1"/>
    <property type="molecule type" value="Genomic_DNA"/>
</dbReference>
<reference evidence="1 2" key="1">
    <citation type="journal article" date="2014" name="Science">
        <title>Plant genetics. Early allopolyploid evolution in the post-Neolithic Brassica napus oilseed genome.</title>
        <authorList>
            <person name="Chalhoub B."/>
            <person name="Denoeud F."/>
            <person name="Liu S."/>
            <person name="Parkin I.A."/>
            <person name="Tang H."/>
            <person name="Wang X."/>
            <person name="Chiquet J."/>
            <person name="Belcram H."/>
            <person name="Tong C."/>
            <person name="Samans B."/>
            <person name="Correa M."/>
            <person name="Da Silva C."/>
            <person name="Just J."/>
            <person name="Falentin C."/>
            <person name="Koh C.S."/>
            <person name="Le Clainche I."/>
            <person name="Bernard M."/>
            <person name="Bento P."/>
            <person name="Noel B."/>
            <person name="Labadie K."/>
            <person name="Alberti A."/>
            <person name="Charles M."/>
            <person name="Arnaud D."/>
            <person name="Guo H."/>
            <person name="Daviaud C."/>
            <person name="Alamery S."/>
            <person name="Jabbari K."/>
            <person name="Zhao M."/>
            <person name="Edger P.P."/>
            <person name="Chelaifa H."/>
            <person name="Tack D."/>
            <person name="Lassalle G."/>
            <person name="Mestiri I."/>
            <person name="Schnel N."/>
            <person name="Le Paslier M.C."/>
            <person name="Fan G."/>
            <person name="Renault V."/>
            <person name="Bayer P.E."/>
            <person name="Golicz A.A."/>
            <person name="Manoli S."/>
            <person name="Lee T.H."/>
            <person name="Thi V.H."/>
            <person name="Chalabi S."/>
            <person name="Hu Q."/>
            <person name="Fan C."/>
            <person name="Tollenaere R."/>
            <person name="Lu Y."/>
            <person name="Battail C."/>
            <person name="Shen J."/>
            <person name="Sidebottom C.H."/>
            <person name="Wang X."/>
            <person name="Canaguier A."/>
            <person name="Chauveau A."/>
            <person name="Berard A."/>
            <person name="Deniot G."/>
            <person name="Guan M."/>
            <person name="Liu Z."/>
            <person name="Sun F."/>
            <person name="Lim Y.P."/>
            <person name="Lyons E."/>
            <person name="Town C.D."/>
            <person name="Bancroft I."/>
            <person name="Wang X."/>
            <person name="Meng J."/>
            <person name="Ma J."/>
            <person name="Pires J.C."/>
            <person name="King G.J."/>
            <person name="Brunel D."/>
            <person name="Delourme R."/>
            <person name="Renard M."/>
            <person name="Aury J.M."/>
            <person name="Adams K.L."/>
            <person name="Batley J."/>
            <person name="Snowdon R.J."/>
            <person name="Tost J."/>
            <person name="Edwards D."/>
            <person name="Zhou Y."/>
            <person name="Hua W."/>
            <person name="Sharpe A.G."/>
            <person name="Paterson A.H."/>
            <person name="Guan C."/>
            <person name="Wincker P."/>
        </authorList>
    </citation>
    <scope>NUCLEOTIDE SEQUENCE [LARGE SCALE GENOMIC DNA]</scope>
    <source>
        <strain evidence="2">cv. Darmor-bzh</strain>
    </source>
</reference>
<name>A0A078HUY3_BRANA</name>
<sequence>MALSIATYIFSTSINTNNLQLRLNFSTPALNVQEQEDKNTSRYVHKEQRRIKYSKRGDIFG</sequence>
<proteinExistence type="predicted"/>
<organism evidence="1 2">
    <name type="scientific">Brassica napus</name>
    <name type="common">Rape</name>
    <dbReference type="NCBI Taxonomy" id="3708"/>
    <lineage>
        <taxon>Eukaryota</taxon>
        <taxon>Viridiplantae</taxon>
        <taxon>Streptophyta</taxon>
        <taxon>Embryophyta</taxon>
        <taxon>Tracheophyta</taxon>
        <taxon>Spermatophyta</taxon>
        <taxon>Magnoliopsida</taxon>
        <taxon>eudicotyledons</taxon>
        <taxon>Gunneridae</taxon>
        <taxon>Pentapetalae</taxon>
        <taxon>rosids</taxon>
        <taxon>malvids</taxon>
        <taxon>Brassicales</taxon>
        <taxon>Brassicaceae</taxon>
        <taxon>Brassiceae</taxon>
        <taxon>Brassica</taxon>
    </lineage>
</organism>
<accession>A0A078HUY3</accession>
<evidence type="ECO:0000313" key="2">
    <source>
        <dbReference type="Proteomes" id="UP000028999"/>
    </source>
</evidence>
<dbReference type="Gramene" id="CDY41642">
    <property type="protein sequence ID" value="CDY41642"/>
    <property type="gene ID" value="GSBRNA2T00073301001"/>
</dbReference>
<evidence type="ECO:0000313" key="1">
    <source>
        <dbReference type="EMBL" id="CDY41642.1"/>
    </source>
</evidence>
<gene>
    <name evidence="1" type="primary">BnaC03g62420D</name>
    <name evidence="1" type="ORF">GSBRNA2T00073301001</name>
</gene>
<dbReference type="PaxDb" id="3708-A0A078HUY3"/>